<evidence type="ECO:0000313" key="3">
    <source>
        <dbReference type="Proteomes" id="UP000401717"/>
    </source>
</evidence>
<accession>A0A564G5H4</accession>
<dbReference type="AlphaFoldDB" id="A0A564G5H4"/>
<evidence type="ECO:0000313" key="1">
    <source>
        <dbReference type="EMBL" id="GJD56593.1"/>
    </source>
</evidence>
<dbReference type="EMBL" id="BPQI01000066">
    <property type="protein sequence ID" value="GJD56593.1"/>
    <property type="molecule type" value="Genomic_DNA"/>
</dbReference>
<keyword evidence="4" id="KW-1185">Reference proteome</keyword>
<evidence type="ECO:0000313" key="4">
    <source>
        <dbReference type="Proteomes" id="UP001055303"/>
    </source>
</evidence>
<reference evidence="1" key="2">
    <citation type="journal article" date="2021" name="Front. Microbiol.">
        <title>Comprehensive Comparative Genomics and Phenotyping of Methylobacterium Species.</title>
        <authorList>
            <person name="Alessa O."/>
            <person name="Ogura Y."/>
            <person name="Fujitani Y."/>
            <person name="Takami H."/>
            <person name="Hayashi T."/>
            <person name="Sahin N."/>
            <person name="Tani A."/>
        </authorList>
    </citation>
    <scope>NUCLEOTIDE SEQUENCE</scope>
    <source>
        <strain evidence="1">DSM 22415</strain>
    </source>
</reference>
<dbReference type="Proteomes" id="UP000401717">
    <property type="component" value="Unassembled WGS sequence"/>
</dbReference>
<dbReference type="RefSeq" id="WP_144768240.1">
    <property type="nucleotide sequence ID" value="NZ_BPQI01000066.1"/>
</dbReference>
<dbReference type="EMBL" id="CABFVH010000059">
    <property type="protein sequence ID" value="VUF15557.1"/>
    <property type="molecule type" value="Genomic_DNA"/>
</dbReference>
<dbReference type="Proteomes" id="UP001055303">
    <property type="component" value="Unassembled WGS sequence"/>
</dbReference>
<dbReference type="OrthoDB" id="7862614at2"/>
<reference evidence="1" key="3">
    <citation type="submission" date="2021-08" db="EMBL/GenBank/DDBJ databases">
        <authorList>
            <person name="Tani A."/>
            <person name="Ola A."/>
            <person name="Ogura Y."/>
            <person name="Katsura K."/>
            <person name="Hayashi T."/>
        </authorList>
    </citation>
    <scope>NUCLEOTIDE SEQUENCE</scope>
    <source>
        <strain evidence="1">DSM 22415</strain>
    </source>
</reference>
<sequence length="150" mass="16347">MSAQAHDFSQGRVAPPDMLEAAERVFATELRDFIAELCLLDGGVLIGWVRGEHHGNIADLVASSAEPFFKDATLAYADAADVSLAWGRSMQVVLDMEFVTKPVTVFFKLVLDGYFAGIAIQRILAESEPPFSLDGFARALSDARLERARA</sequence>
<organism evidence="2 3">
    <name type="scientific">Methylobacterium dankookense</name>
    <dbReference type="NCBI Taxonomy" id="560405"/>
    <lineage>
        <taxon>Bacteria</taxon>
        <taxon>Pseudomonadati</taxon>
        <taxon>Pseudomonadota</taxon>
        <taxon>Alphaproteobacteria</taxon>
        <taxon>Hyphomicrobiales</taxon>
        <taxon>Methylobacteriaceae</taxon>
        <taxon>Methylobacterium</taxon>
    </lineage>
</organism>
<evidence type="ECO:0000313" key="2">
    <source>
        <dbReference type="EMBL" id="VUF15557.1"/>
    </source>
</evidence>
<proteinExistence type="predicted"/>
<reference evidence="2 3" key="1">
    <citation type="submission" date="2019-06" db="EMBL/GenBank/DDBJ databases">
        <authorList>
            <person name="Rodrigo-Torres L."/>
            <person name="Arahal R. D."/>
            <person name="Lucena T."/>
        </authorList>
    </citation>
    <scope>NUCLEOTIDE SEQUENCE [LARGE SCALE GENOMIC DNA]</scope>
    <source>
        <strain evidence="2 3">SW08-7</strain>
    </source>
</reference>
<protein>
    <submittedName>
        <fullName evidence="2">Uncharacterized protein</fullName>
    </submittedName>
</protein>
<gene>
    <name evidence="1" type="ORF">IFDJLNFL_2490</name>
    <name evidence="2" type="ORF">MTDSW087_05300</name>
</gene>
<name>A0A564G5H4_9HYPH</name>